<dbReference type="GO" id="GO:0061665">
    <property type="term" value="F:SUMO ligase activity"/>
    <property type="evidence" value="ECO:0007669"/>
    <property type="project" value="TreeGrafter"/>
</dbReference>
<keyword evidence="7" id="KW-1185">Reference proteome</keyword>
<feature type="domain" description="SP-RING-type" evidence="5">
    <location>
        <begin position="218"/>
        <end position="304"/>
    </location>
</feature>
<organism evidence="6 7">
    <name type="scientific">Babesia bigemina</name>
    <dbReference type="NCBI Taxonomy" id="5866"/>
    <lineage>
        <taxon>Eukaryota</taxon>
        <taxon>Sar</taxon>
        <taxon>Alveolata</taxon>
        <taxon>Apicomplexa</taxon>
        <taxon>Aconoidasida</taxon>
        <taxon>Piroplasmida</taxon>
        <taxon>Babesiidae</taxon>
        <taxon>Babesia</taxon>
    </lineage>
</organism>
<sequence length="566" mass="63733">MFTDTNLPLDFTYCLCYGEYVDPSDKSAPLICRSCEKLSHRHCTCYVGPDHDFECFLCQVQVLDPFNAVVEFLWYGRMGNKHEILKISAPQFDKWLAQNRDVYVVSLPLSKNKLVHEWPKTFELRINNELVHVVKAPNWGHTRRDNPIKVTYAMHTGDNMLELSSTTYDDPVSFFLIVIMVSKRISVERIIETIKKRRTITVFESKRRILEFLNTHFEDDDVICVKNNRVELNCPLTLDRIELPTRGKLCKHIQCFDLSAYLQVMQNMSTFNKRWKCPECPLTVKPMDLVIDGYMLEILKSTPQGASTVELNETGDYRVVNCSSMCKYVKGPAELGKTKNRDCATIQGDSSTFNNDHVSSDSGIGELHTHFGSKRSGTDDVFVKVEGGINVGYIINSDMSDLFSANTSTECTPKELLICLESSDGEEYSKNGAQRRVESQQPTCDKRDENLCDAFSQANSNALGKYASEVASGNKSSRGQLQAYGCPKSTLSQRLSNLPQIAGDAHITKSIKRITTDTYASQSFMPVSPSTGSAVTAKTCEHPALMKRSKQKTALDISALRFGFFR</sequence>
<dbReference type="PANTHER" id="PTHR10782:SF4">
    <property type="entry name" value="TONALLI, ISOFORM E"/>
    <property type="match status" value="1"/>
</dbReference>
<dbReference type="InterPro" id="IPR004181">
    <property type="entry name" value="Znf_MIZ"/>
</dbReference>
<keyword evidence="2 4" id="KW-0863">Zinc-finger</keyword>
<dbReference type="CDD" id="cd16650">
    <property type="entry name" value="SP-RING_PIAS-like"/>
    <property type="match status" value="1"/>
</dbReference>
<dbReference type="GO" id="GO:0016925">
    <property type="term" value="P:protein sumoylation"/>
    <property type="evidence" value="ECO:0007669"/>
    <property type="project" value="TreeGrafter"/>
</dbReference>
<accession>A0A061DC63</accession>
<dbReference type="STRING" id="5866.A0A061DC63"/>
<reference evidence="7" key="1">
    <citation type="submission" date="2014-06" db="EMBL/GenBank/DDBJ databases">
        <authorList>
            <person name="Aslett M."/>
            <person name="De Silva N."/>
        </authorList>
    </citation>
    <scope>NUCLEOTIDE SEQUENCE [LARGE SCALE GENOMIC DNA]</scope>
    <source>
        <strain evidence="7">Bond</strain>
    </source>
</reference>
<protein>
    <submittedName>
        <fullName evidence="6">MIZ zinc finger domain containing protein, putative</fullName>
    </submittedName>
</protein>
<proteinExistence type="predicted"/>
<dbReference type="AlphaFoldDB" id="A0A061DC63"/>
<dbReference type="KEGG" id="bbig:BBBOND_0205130"/>
<dbReference type="Proteomes" id="UP000033188">
    <property type="component" value="Chromosome 2"/>
</dbReference>
<evidence type="ECO:0000313" key="6">
    <source>
        <dbReference type="EMBL" id="CDR95355.1"/>
    </source>
</evidence>
<dbReference type="RefSeq" id="XP_012767541.1">
    <property type="nucleotide sequence ID" value="XM_012912087.1"/>
</dbReference>
<dbReference type="EMBL" id="LK391708">
    <property type="protein sequence ID" value="CDR95355.1"/>
    <property type="molecule type" value="Genomic_DNA"/>
</dbReference>
<name>A0A061DC63_BABBI</name>
<evidence type="ECO:0000256" key="1">
    <source>
        <dbReference type="ARBA" id="ARBA00022723"/>
    </source>
</evidence>
<keyword evidence="1" id="KW-0479">Metal-binding</keyword>
<gene>
    <name evidence="6" type="ORF">BBBOND_0205130</name>
</gene>
<dbReference type="VEuPathDB" id="PiroplasmaDB:BBBOND_0205130"/>
<dbReference type="PANTHER" id="PTHR10782">
    <property type="entry name" value="ZINC FINGER MIZ DOMAIN-CONTAINING PROTEIN"/>
    <property type="match status" value="1"/>
</dbReference>
<evidence type="ECO:0000259" key="5">
    <source>
        <dbReference type="PROSITE" id="PS51044"/>
    </source>
</evidence>
<evidence type="ECO:0000313" key="7">
    <source>
        <dbReference type="Proteomes" id="UP000033188"/>
    </source>
</evidence>
<keyword evidence="3" id="KW-0862">Zinc</keyword>
<dbReference type="PROSITE" id="PS51044">
    <property type="entry name" value="ZF_SP_RING"/>
    <property type="match status" value="1"/>
</dbReference>
<dbReference type="Gene3D" id="3.30.40.10">
    <property type="entry name" value="Zinc/RING finger domain, C3HC4 (zinc finger)"/>
    <property type="match status" value="1"/>
</dbReference>
<evidence type="ECO:0000256" key="3">
    <source>
        <dbReference type="ARBA" id="ARBA00022833"/>
    </source>
</evidence>
<evidence type="ECO:0000256" key="2">
    <source>
        <dbReference type="ARBA" id="ARBA00022771"/>
    </source>
</evidence>
<dbReference type="GO" id="GO:0000785">
    <property type="term" value="C:chromatin"/>
    <property type="evidence" value="ECO:0007669"/>
    <property type="project" value="TreeGrafter"/>
</dbReference>
<dbReference type="OrthoDB" id="28127at2759"/>
<dbReference type="InterPro" id="IPR013083">
    <property type="entry name" value="Znf_RING/FYVE/PHD"/>
</dbReference>
<dbReference type="GeneID" id="24563896"/>
<dbReference type="GO" id="GO:0008270">
    <property type="term" value="F:zinc ion binding"/>
    <property type="evidence" value="ECO:0007669"/>
    <property type="project" value="UniProtKB-KW"/>
</dbReference>
<dbReference type="Pfam" id="PF02891">
    <property type="entry name" value="zf-MIZ"/>
    <property type="match status" value="1"/>
</dbReference>
<evidence type="ECO:0000256" key="4">
    <source>
        <dbReference type="PROSITE-ProRule" id="PRU00452"/>
    </source>
</evidence>